<protein>
    <submittedName>
        <fullName evidence="1">Nucleotidyltransferase domain-containing protein</fullName>
    </submittedName>
</protein>
<reference evidence="1 2" key="1">
    <citation type="submission" date="2019-02" db="EMBL/GenBank/DDBJ databases">
        <title>Kribbella capetownensis sp. nov. and Kribbella speibonae sp. nov., isolated from soil.</title>
        <authorList>
            <person name="Curtis S.M."/>
            <person name="Norton I."/>
            <person name="Everest G.J."/>
            <person name="Meyers P.R."/>
        </authorList>
    </citation>
    <scope>NUCLEOTIDE SEQUENCE [LARGE SCALE GENOMIC DNA]</scope>
    <source>
        <strain evidence="1 2">KCTC 29219</strain>
    </source>
</reference>
<dbReference type="GO" id="GO:0016740">
    <property type="term" value="F:transferase activity"/>
    <property type="evidence" value="ECO:0007669"/>
    <property type="project" value="UniProtKB-KW"/>
</dbReference>
<accession>A0A4R0GYQ6</accession>
<keyword evidence="2" id="KW-1185">Reference proteome</keyword>
<evidence type="ECO:0000313" key="1">
    <source>
        <dbReference type="EMBL" id="TCC01974.1"/>
    </source>
</evidence>
<dbReference type="Proteomes" id="UP000292346">
    <property type="component" value="Unassembled WGS sequence"/>
</dbReference>
<keyword evidence="1" id="KW-0808">Transferase</keyword>
<gene>
    <name evidence="1" type="ORF">E0H45_41665</name>
</gene>
<proteinExistence type="predicted"/>
<dbReference type="OrthoDB" id="5069422at2"/>
<organism evidence="1 2">
    <name type="scientific">Kribbella soli</name>
    <dbReference type="NCBI Taxonomy" id="1124743"/>
    <lineage>
        <taxon>Bacteria</taxon>
        <taxon>Bacillati</taxon>
        <taxon>Actinomycetota</taxon>
        <taxon>Actinomycetes</taxon>
        <taxon>Propionibacteriales</taxon>
        <taxon>Kribbellaceae</taxon>
        <taxon>Kribbella</taxon>
    </lineage>
</organism>
<dbReference type="RefSeq" id="WP_131348210.1">
    <property type="nucleotide sequence ID" value="NZ_SJJZ01000006.1"/>
</dbReference>
<dbReference type="AlphaFoldDB" id="A0A4R0GYQ6"/>
<dbReference type="EMBL" id="SJJZ01000006">
    <property type="protein sequence ID" value="TCC01974.1"/>
    <property type="molecule type" value="Genomic_DNA"/>
</dbReference>
<sequence length="252" mass="27344">MYTPAERSNLRDALVAAARADARVASAALTGSAAARTEDRWSDIDLALGLAPDADQSGVLADWTDRMYREHAAVHHTDVWSRGTVYRVFLLQSTLQVDIAFAPAEEFGALGPTFRLLFGEAVEQPQWSTPAPVDVVGMAWLYALHARSSIARGKAWQAEYMISGVRDHVLTLMCLRYGVPHSQGRGLHLLPSDSTSAVEATLVRSLDVEELRRAFRASVDVLLLEVEYVDADLAVRLAGPLRGLTASADSGS</sequence>
<evidence type="ECO:0000313" key="2">
    <source>
        <dbReference type="Proteomes" id="UP000292346"/>
    </source>
</evidence>
<dbReference type="Gene3D" id="3.30.460.10">
    <property type="entry name" value="Beta Polymerase, domain 2"/>
    <property type="match status" value="1"/>
</dbReference>
<dbReference type="InterPro" id="IPR043519">
    <property type="entry name" value="NT_sf"/>
</dbReference>
<name>A0A4R0GYQ6_9ACTN</name>
<comment type="caution">
    <text evidence="1">The sequence shown here is derived from an EMBL/GenBank/DDBJ whole genome shotgun (WGS) entry which is preliminary data.</text>
</comment>
<dbReference type="SUPFAM" id="SSF81301">
    <property type="entry name" value="Nucleotidyltransferase"/>
    <property type="match status" value="1"/>
</dbReference>